<keyword evidence="2" id="KW-0732">Signal</keyword>
<dbReference type="Gene3D" id="2.120.10.30">
    <property type="entry name" value="TolB, C-terminal domain"/>
    <property type="match status" value="1"/>
</dbReference>
<sequence length="459" mass="49802">MQRLLTTALWSAIVLAAAQAQDQDAGQASDQRQGPARQQDINVARPGESGTLPGNPSLELREVTGGLVDPVNVVSARDGSGRLFVVERHGVVRIVEDGSVAEQPFLDISDIVLPYFLEQGLYDIEFHPDFENNGHVYAHFAETLRNGDSLIVRYTVSQDNPGQIDPDSAKLIMQIDQPWANHNGGELAFGPDGYLYIGSGDGGWEGDPLEAGQDLGTLLGKLLRIDVNVPDDSYQAYAIPPDNPFARQAGIVELFGITEEEFAQIHTEARPEIWAYGLRNPWKFHFDSETGDLFIAEVGQNHWEEINFQPADSEGGENYGWDFLMGTHCFPIEEENCPQVGVLPVAEYDHEHGCSVIGLGVYRGGEIEGLDGVYLAGDYCAGTIWGLARGEDDQWVFQELVASGVQLTGGGTDENGDVYVTSCNCNYGGPLPQENPAGTLWQVVAASGQDSDATGTTQQ</sequence>
<proteinExistence type="predicted"/>
<evidence type="ECO:0000256" key="1">
    <source>
        <dbReference type="SAM" id="MobiDB-lite"/>
    </source>
</evidence>
<dbReference type="EMBL" id="CP030941">
    <property type="protein sequence ID" value="UUP16560.1"/>
    <property type="molecule type" value="Genomic_DNA"/>
</dbReference>
<dbReference type="InterPro" id="IPR011042">
    <property type="entry name" value="6-blade_b-propeller_TolB-like"/>
</dbReference>
<keyword evidence="5" id="KW-1185">Reference proteome</keyword>
<dbReference type="InterPro" id="IPR011041">
    <property type="entry name" value="Quinoprot_gluc/sorb_DH_b-prop"/>
</dbReference>
<feature type="signal peptide" evidence="2">
    <location>
        <begin position="1"/>
        <end position="20"/>
    </location>
</feature>
<dbReference type="PANTHER" id="PTHR19328">
    <property type="entry name" value="HEDGEHOG-INTERACTING PROTEIN"/>
    <property type="match status" value="1"/>
</dbReference>
<feature type="domain" description="Glucose/Sorbosone dehydrogenase" evidence="3">
    <location>
        <begin position="70"/>
        <end position="400"/>
    </location>
</feature>
<evidence type="ECO:0000256" key="2">
    <source>
        <dbReference type="SAM" id="SignalP"/>
    </source>
</evidence>
<name>A0ABY5MEU6_9HYPH</name>
<dbReference type="Pfam" id="PF07995">
    <property type="entry name" value="GSDH"/>
    <property type="match status" value="1"/>
</dbReference>
<dbReference type="SUPFAM" id="SSF50952">
    <property type="entry name" value="Soluble quinoprotein glucose dehydrogenase"/>
    <property type="match status" value="1"/>
</dbReference>
<feature type="chain" id="PRO_5045857978" evidence="2">
    <location>
        <begin position="21"/>
        <end position="459"/>
    </location>
</feature>
<protein>
    <submittedName>
        <fullName evidence="4">Soluble aldose sugar dehydrogenase YliI</fullName>
        <ecNumber evidence="4">1.1.5.-</ecNumber>
    </submittedName>
</protein>
<dbReference type="EC" id="1.1.5.-" evidence="4"/>
<feature type="compositionally biased region" description="Low complexity" evidence="1">
    <location>
        <begin position="24"/>
        <end position="33"/>
    </location>
</feature>
<feature type="region of interest" description="Disordered" evidence="1">
    <location>
        <begin position="24"/>
        <end position="56"/>
    </location>
</feature>
<evidence type="ECO:0000313" key="5">
    <source>
        <dbReference type="Proteomes" id="UP001342418"/>
    </source>
</evidence>
<accession>A0ABY5MEU6</accession>
<evidence type="ECO:0000259" key="3">
    <source>
        <dbReference type="Pfam" id="PF07995"/>
    </source>
</evidence>
<gene>
    <name evidence="4" type="primary">yliI_2</name>
    <name evidence="4" type="ORF">NTH_01007</name>
</gene>
<organism evidence="4 5">
    <name type="scientific">Nitratireductor thuwali</name>
    <dbReference type="NCBI Taxonomy" id="2267699"/>
    <lineage>
        <taxon>Bacteria</taxon>
        <taxon>Pseudomonadati</taxon>
        <taxon>Pseudomonadota</taxon>
        <taxon>Alphaproteobacteria</taxon>
        <taxon>Hyphomicrobiales</taxon>
        <taxon>Phyllobacteriaceae</taxon>
        <taxon>Nitratireductor</taxon>
    </lineage>
</organism>
<evidence type="ECO:0000313" key="4">
    <source>
        <dbReference type="EMBL" id="UUP16560.1"/>
    </source>
</evidence>
<dbReference type="Proteomes" id="UP001342418">
    <property type="component" value="Chromosome"/>
</dbReference>
<dbReference type="GO" id="GO:0016491">
    <property type="term" value="F:oxidoreductase activity"/>
    <property type="evidence" value="ECO:0007669"/>
    <property type="project" value="UniProtKB-KW"/>
</dbReference>
<dbReference type="RefSeq" id="WP_338528973.1">
    <property type="nucleotide sequence ID" value="NZ_CP030941.1"/>
</dbReference>
<reference evidence="4 5" key="1">
    <citation type="submission" date="2018-07" db="EMBL/GenBank/DDBJ databases">
        <title>Genome sequence of Nitratireductor thuwali#1536.</title>
        <authorList>
            <person name="Michoud G."/>
            <person name="Merlino G."/>
            <person name="Sefrji F.O."/>
            <person name="Daffonchio D."/>
        </authorList>
    </citation>
    <scope>NUCLEOTIDE SEQUENCE [LARGE SCALE GENOMIC DNA]</scope>
    <source>
        <strain evidence="5">Nit1536</strain>
    </source>
</reference>
<dbReference type="PANTHER" id="PTHR19328:SF75">
    <property type="entry name" value="ALDOSE SUGAR DEHYDROGENASE YLII"/>
    <property type="match status" value="1"/>
</dbReference>
<keyword evidence="4" id="KW-0560">Oxidoreductase</keyword>
<dbReference type="InterPro" id="IPR012938">
    <property type="entry name" value="Glc/Sorbosone_DH"/>
</dbReference>